<dbReference type="PANTHER" id="PTHR23232:SF158">
    <property type="entry name" value="KRAB DOMAIN-CONTAINING PROTEIN 5"/>
    <property type="match status" value="1"/>
</dbReference>
<dbReference type="Gene3D" id="6.10.140.140">
    <property type="match status" value="1"/>
</dbReference>
<dbReference type="GO" id="GO:0006355">
    <property type="term" value="P:regulation of DNA-templated transcription"/>
    <property type="evidence" value="ECO:0007669"/>
    <property type="project" value="InterPro"/>
</dbReference>
<dbReference type="InterPro" id="IPR036051">
    <property type="entry name" value="KRAB_dom_sf"/>
</dbReference>
<dbReference type="GeneID" id="101718326"/>
<dbReference type="RefSeq" id="XP_012922864.1">
    <property type="nucleotide sequence ID" value="XM_013067410.2"/>
</dbReference>
<sequence length="114" mass="13304">MAGVFSTASQTIVTKPVTFEDVAVNFTMHEWALLDPSQKKLHRDVMWENFRNVAAVGRNWNDEQIEDEYKNYRKNLRLEIQRAWQKYSEVLCSAQCIVEGQISQDDYTEPTDSV</sequence>
<dbReference type="PANTHER" id="PTHR23232">
    <property type="entry name" value="KRAB DOMAIN C2H2 ZINC FINGER"/>
    <property type="match status" value="1"/>
</dbReference>
<keyword evidence="2" id="KW-1185">Reference proteome</keyword>
<dbReference type="CDD" id="cd07765">
    <property type="entry name" value="KRAB_A-box"/>
    <property type="match status" value="1"/>
</dbReference>
<reference evidence="3" key="1">
    <citation type="submission" date="2025-08" db="UniProtKB">
        <authorList>
            <consortium name="RefSeq"/>
        </authorList>
    </citation>
    <scope>IDENTIFICATION</scope>
</reference>
<feature type="domain" description="KRAB" evidence="1">
    <location>
        <begin position="17"/>
        <end position="99"/>
    </location>
</feature>
<evidence type="ECO:0000313" key="2">
    <source>
        <dbReference type="Proteomes" id="UP000694906"/>
    </source>
</evidence>
<accession>A0AAX6QNM9</accession>
<dbReference type="InterPro" id="IPR001909">
    <property type="entry name" value="KRAB"/>
</dbReference>
<dbReference type="AlphaFoldDB" id="A0AAX6QNM9"/>
<evidence type="ECO:0000313" key="3">
    <source>
        <dbReference type="RefSeq" id="XP_012922864.1"/>
    </source>
</evidence>
<protein>
    <submittedName>
        <fullName evidence="3">Zinc finger protein 124-like isoform X4</fullName>
    </submittedName>
</protein>
<dbReference type="SMART" id="SM00349">
    <property type="entry name" value="KRAB"/>
    <property type="match status" value="1"/>
</dbReference>
<name>A0AAX6QNM9_HETGA</name>
<dbReference type="PROSITE" id="PS50805">
    <property type="entry name" value="KRAB"/>
    <property type="match status" value="1"/>
</dbReference>
<evidence type="ECO:0000259" key="1">
    <source>
        <dbReference type="PROSITE" id="PS50805"/>
    </source>
</evidence>
<dbReference type="Pfam" id="PF01352">
    <property type="entry name" value="KRAB"/>
    <property type="match status" value="1"/>
</dbReference>
<gene>
    <name evidence="3" type="primary">LOC101718326</name>
</gene>
<proteinExistence type="predicted"/>
<organism evidence="2 3">
    <name type="scientific">Heterocephalus glaber</name>
    <name type="common">Naked mole rat</name>
    <dbReference type="NCBI Taxonomy" id="10181"/>
    <lineage>
        <taxon>Eukaryota</taxon>
        <taxon>Metazoa</taxon>
        <taxon>Chordata</taxon>
        <taxon>Craniata</taxon>
        <taxon>Vertebrata</taxon>
        <taxon>Euteleostomi</taxon>
        <taxon>Mammalia</taxon>
        <taxon>Eutheria</taxon>
        <taxon>Euarchontoglires</taxon>
        <taxon>Glires</taxon>
        <taxon>Rodentia</taxon>
        <taxon>Hystricomorpha</taxon>
        <taxon>Bathyergidae</taxon>
        <taxon>Heterocephalus</taxon>
    </lineage>
</organism>
<dbReference type="InterPro" id="IPR050169">
    <property type="entry name" value="Krueppel_C2H2_ZnF"/>
</dbReference>
<dbReference type="Proteomes" id="UP000694906">
    <property type="component" value="Unplaced"/>
</dbReference>
<dbReference type="SUPFAM" id="SSF109640">
    <property type="entry name" value="KRAB domain (Kruppel-associated box)"/>
    <property type="match status" value="1"/>
</dbReference>